<evidence type="ECO:0000313" key="1">
    <source>
        <dbReference type="EMBL" id="CUQ65375.1"/>
    </source>
</evidence>
<proteinExistence type="predicted"/>
<protein>
    <submittedName>
        <fullName evidence="1">Uncharacterized protein</fullName>
    </submittedName>
</protein>
<dbReference type="KEGG" id="nio:NITINOP_0399"/>
<dbReference type="AlphaFoldDB" id="A0A0S4KNN8"/>
<reference evidence="2" key="1">
    <citation type="submission" date="2015-09" db="EMBL/GenBank/DDBJ databases">
        <authorList>
            <person name="Daims H."/>
        </authorList>
    </citation>
    <scope>NUCLEOTIDE SEQUENCE [LARGE SCALE GENOMIC DNA]</scope>
</reference>
<sequence length="94" mass="10341">MLLLAIHGRARYKERGGLLPLGPWCGKRQRIGAEGRGSPCQMASLVESWGGLEDQNKDFLSHLVHLVRVSVAGDDRFLLRLPRACSGECTKARA</sequence>
<dbReference type="EMBL" id="LN885086">
    <property type="protein sequence ID" value="CUQ65375.1"/>
    <property type="molecule type" value="Genomic_DNA"/>
</dbReference>
<dbReference type="Proteomes" id="UP000066284">
    <property type="component" value="Chromosome 1"/>
</dbReference>
<accession>A0A0S4KNN8</accession>
<evidence type="ECO:0000313" key="2">
    <source>
        <dbReference type="Proteomes" id="UP000066284"/>
    </source>
</evidence>
<organism evidence="1 2">
    <name type="scientific">Candidatus Nitrospira inopinata</name>
    <dbReference type="NCBI Taxonomy" id="1715989"/>
    <lineage>
        <taxon>Bacteria</taxon>
        <taxon>Pseudomonadati</taxon>
        <taxon>Nitrospirota</taxon>
        <taxon>Nitrospiria</taxon>
        <taxon>Nitrospirales</taxon>
        <taxon>Nitrospiraceae</taxon>
        <taxon>Nitrospira</taxon>
    </lineage>
</organism>
<name>A0A0S4KNN8_9BACT</name>
<keyword evidence="2" id="KW-1185">Reference proteome</keyword>
<dbReference type="STRING" id="1715989.NITINOP_0399"/>
<gene>
    <name evidence="1" type="ORF">NITINOP_0399</name>
</gene>